<dbReference type="Gene3D" id="3.20.20.150">
    <property type="entry name" value="Divalent-metal-dependent TIM barrel enzymes"/>
    <property type="match status" value="1"/>
</dbReference>
<dbReference type="Pfam" id="PF01261">
    <property type="entry name" value="AP_endonuc_2"/>
    <property type="match status" value="1"/>
</dbReference>
<gene>
    <name evidence="3" type="ORF">IPV69_16190</name>
</gene>
<dbReference type="InterPro" id="IPR006311">
    <property type="entry name" value="TAT_signal"/>
</dbReference>
<feature type="domain" description="Xylose isomerase-like TIM barrel" evidence="2">
    <location>
        <begin position="59"/>
        <end position="287"/>
    </location>
</feature>
<dbReference type="SUPFAM" id="SSF51658">
    <property type="entry name" value="Xylose isomerase-like"/>
    <property type="match status" value="1"/>
</dbReference>
<accession>A0A7M2X3Z0</accession>
<dbReference type="InterPro" id="IPR050312">
    <property type="entry name" value="IolE/XylAMocC-like"/>
</dbReference>
<name>A0A7M2X3Z0_9BACT</name>
<dbReference type="PANTHER" id="PTHR12110">
    <property type="entry name" value="HYDROXYPYRUVATE ISOMERASE"/>
    <property type="match status" value="1"/>
</dbReference>
<proteinExistence type="predicted"/>
<protein>
    <submittedName>
        <fullName evidence="3">TIM barrel protein</fullName>
    </submittedName>
</protein>
<feature type="chain" id="PRO_5034243103" evidence="1">
    <location>
        <begin position="21"/>
        <end position="300"/>
    </location>
</feature>
<dbReference type="AlphaFoldDB" id="A0A7M2X3Z0"/>
<dbReference type="PANTHER" id="PTHR12110:SF21">
    <property type="entry name" value="XYLOSE ISOMERASE-LIKE TIM BARREL DOMAIN-CONTAINING PROTEIN"/>
    <property type="match status" value="1"/>
</dbReference>
<dbReference type="KEGG" id="hbs:IPV69_16190"/>
<evidence type="ECO:0000313" key="4">
    <source>
        <dbReference type="Proteomes" id="UP000593765"/>
    </source>
</evidence>
<dbReference type="PROSITE" id="PS51318">
    <property type="entry name" value="TAT"/>
    <property type="match status" value="1"/>
</dbReference>
<keyword evidence="1" id="KW-0732">Signal</keyword>
<dbReference type="InterPro" id="IPR036237">
    <property type="entry name" value="Xyl_isomerase-like_sf"/>
</dbReference>
<keyword evidence="4" id="KW-1185">Reference proteome</keyword>
<reference evidence="3 4" key="1">
    <citation type="submission" date="2020-10" db="EMBL/GenBank/DDBJ databases">
        <title>Wide distribution of Phycisphaera-like planctomycetes from WD2101 soil group in peatlands and genome analysis of the first cultivated representative.</title>
        <authorList>
            <person name="Dedysh S.N."/>
            <person name="Beletsky A.V."/>
            <person name="Ivanova A."/>
            <person name="Kulichevskaya I.S."/>
            <person name="Suzina N.E."/>
            <person name="Philippov D.A."/>
            <person name="Rakitin A.L."/>
            <person name="Mardanov A.V."/>
            <person name="Ravin N.V."/>
        </authorList>
    </citation>
    <scope>NUCLEOTIDE SEQUENCE [LARGE SCALE GENOMIC DNA]</scope>
    <source>
        <strain evidence="3 4">M1803</strain>
    </source>
</reference>
<dbReference type="Proteomes" id="UP000593765">
    <property type="component" value="Chromosome"/>
</dbReference>
<evidence type="ECO:0000313" key="3">
    <source>
        <dbReference type="EMBL" id="QOV92443.1"/>
    </source>
</evidence>
<feature type="signal peptide" evidence="1">
    <location>
        <begin position="1"/>
        <end position="20"/>
    </location>
</feature>
<sequence>MNRRSLLRGAFVAAASTALAGPLAFDALGAADAAAKPRLRKAVKFGMIGLKGATIEEKFALIKKIGYEGVEMDSPSGVNPAEAAAAAKKVGIEIHGVVISTHWGTRHSDPDEKVRAKAFDHLIGALKDAKTYGASTVLLVPGVVKNQTDENFDLVWQRSTAAVKKALPTAKELGVKIAIEVVWNNFITSSDMLIKYVDQFNDPAVGAYFDCSNMIKYGEPSATWIRKLGKRMLKFDFKGYNGKTNKWVPIGEGTEDWPEIRKALVEIGYEGWATSEVGGGGEDKLREIAKQMDEVLGLKA</sequence>
<dbReference type="InterPro" id="IPR013022">
    <property type="entry name" value="Xyl_isomerase-like_TIM-brl"/>
</dbReference>
<dbReference type="EMBL" id="CP063458">
    <property type="protein sequence ID" value="QOV92443.1"/>
    <property type="molecule type" value="Genomic_DNA"/>
</dbReference>
<evidence type="ECO:0000256" key="1">
    <source>
        <dbReference type="SAM" id="SignalP"/>
    </source>
</evidence>
<organism evidence="3 4">
    <name type="scientific">Humisphaera borealis</name>
    <dbReference type="NCBI Taxonomy" id="2807512"/>
    <lineage>
        <taxon>Bacteria</taxon>
        <taxon>Pseudomonadati</taxon>
        <taxon>Planctomycetota</taxon>
        <taxon>Phycisphaerae</taxon>
        <taxon>Tepidisphaerales</taxon>
        <taxon>Tepidisphaeraceae</taxon>
        <taxon>Humisphaera</taxon>
    </lineage>
</organism>
<evidence type="ECO:0000259" key="2">
    <source>
        <dbReference type="Pfam" id="PF01261"/>
    </source>
</evidence>